<feature type="domain" description="Spore germination GerAC-like C-terminal" evidence="8">
    <location>
        <begin position="221"/>
        <end position="389"/>
    </location>
</feature>
<proteinExistence type="inferred from homology"/>
<dbReference type="PANTHER" id="PTHR35789">
    <property type="entry name" value="SPORE GERMINATION PROTEIN B3"/>
    <property type="match status" value="1"/>
</dbReference>
<evidence type="ECO:0000256" key="5">
    <source>
        <dbReference type="ARBA" id="ARBA00023136"/>
    </source>
</evidence>
<name>A0ABU5J3R7_9BACI</name>
<dbReference type="InterPro" id="IPR046953">
    <property type="entry name" value="Spore_GerAC-like_C"/>
</dbReference>
<evidence type="ECO:0000256" key="6">
    <source>
        <dbReference type="ARBA" id="ARBA00023139"/>
    </source>
</evidence>
<evidence type="ECO:0000256" key="4">
    <source>
        <dbReference type="ARBA" id="ARBA00022729"/>
    </source>
</evidence>
<comment type="caution">
    <text evidence="10">The sequence shown here is derived from an EMBL/GenBank/DDBJ whole genome shotgun (WGS) entry which is preliminary data.</text>
</comment>
<feature type="domain" description="Spore germination protein N-terminal" evidence="9">
    <location>
        <begin position="21"/>
        <end position="192"/>
    </location>
</feature>
<keyword evidence="3" id="KW-0309">Germination</keyword>
<comment type="subcellular location">
    <subcellularLocation>
        <location evidence="1">Membrane</location>
        <topology evidence="1">Lipid-anchor</topology>
    </subcellularLocation>
</comment>
<dbReference type="InterPro" id="IPR038501">
    <property type="entry name" value="Spore_GerAC_C_sf"/>
</dbReference>
<dbReference type="Proteomes" id="UP001290455">
    <property type="component" value="Unassembled WGS sequence"/>
</dbReference>
<protein>
    <submittedName>
        <fullName evidence="10">Ger(X)C family spore germination protein</fullName>
    </submittedName>
</protein>
<sequence>MNRKLLVIISLATLILAGCWDRVELNDVSIVSGLAVDPGEEKRYMVTIEIVNAPPFSKQGGGDSAPVITFTLEGDTMAEILQRMNIGVTRQLIFSHTRVLFISEEIARQGVIGFLEYLERSGEFRNDFNILITRGKPARDFLKITYPLQKIPSMKVHKQIQTFVKEWGGDPNIRLTDFVSAITSQGRTPVTGSVILKGDVNKGATNENNTNLEPKALVEMEGIAVFDNEKLKGFLTLEESRNYFWTQELEETTLSIPCDDGEEEGENYNALKVVHTHSKINVEYRGSQPVVKVQVNADTELLTTQCRKDLTQLQTYKEYERDAGKYVAENIRNTIIKVQDEFGVDIYGFGEALHRSDNKKYKQVKDDWNEEFRRADVEVDVDIFLRRSGIRTKSFLTDLPKTEENE</sequence>
<keyword evidence="5" id="KW-0472">Membrane</keyword>
<dbReference type="NCBIfam" id="TIGR02887">
    <property type="entry name" value="spore_ger_x_C"/>
    <property type="match status" value="1"/>
</dbReference>
<keyword evidence="7" id="KW-0449">Lipoprotein</keyword>
<evidence type="ECO:0000256" key="7">
    <source>
        <dbReference type="ARBA" id="ARBA00023288"/>
    </source>
</evidence>
<reference evidence="10 11" key="1">
    <citation type="submission" date="2023-11" db="EMBL/GenBank/DDBJ databases">
        <title>Bacillus jintuensis, isolated from a mudflat on the Beibu Gulf coast.</title>
        <authorList>
            <person name="Li M."/>
        </authorList>
    </citation>
    <scope>NUCLEOTIDE SEQUENCE [LARGE SCALE GENOMIC DNA]</scope>
    <source>
        <strain evidence="10 11">31A1R</strain>
    </source>
</reference>
<dbReference type="Pfam" id="PF05504">
    <property type="entry name" value="Spore_GerAC"/>
    <property type="match status" value="1"/>
</dbReference>
<gene>
    <name evidence="10" type="ORF">SM124_20150</name>
</gene>
<dbReference type="EMBL" id="JAXOFX010000019">
    <property type="protein sequence ID" value="MDZ5474038.1"/>
    <property type="molecule type" value="Genomic_DNA"/>
</dbReference>
<evidence type="ECO:0000259" key="8">
    <source>
        <dbReference type="Pfam" id="PF05504"/>
    </source>
</evidence>
<organism evidence="10 11">
    <name type="scientific">Robertmurraya mangrovi</name>
    <dbReference type="NCBI Taxonomy" id="3098077"/>
    <lineage>
        <taxon>Bacteria</taxon>
        <taxon>Bacillati</taxon>
        <taxon>Bacillota</taxon>
        <taxon>Bacilli</taxon>
        <taxon>Bacillales</taxon>
        <taxon>Bacillaceae</taxon>
        <taxon>Robertmurraya</taxon>
    </lineage>
</organism>
<evidence type="ECO:0000313" key="11">
    <source>
        <dbReference type="Proteomes" id="UP001290455"/>
    </source>
</evidence>
<dbReference type="Pfam" id="PF25198">
    <property type="entry name" value="Spore_GerAC_N"/>
    <property type="match status" value="1"/>
</dbReference>
<comment type="similarity">
    <text evidence="2">Belongs to the GerABKC lipoprotein family.</text>
</comment>
<dbReference type="PANTHER" id="PTHR35789:SF1">
    <property type="entry name" value="SPORE GERMINATION PROTEIN B3"/>
    <property type="match status" value="1"/>
</dbReference>
<evidence type="ECO:0000256" key="1">
    <source>
        <dbReference type="ARBA" id="ARBA00004635"/>
    </source>
</evidence>
<dbReference type="Gene3D" id="3.30.300.210">
    <property type="entry name" value="Nutrient germinant receptor protein C, domain 3"/>
    <property type="match status" value="1"/>
</dbReference>
<dbReference type="RefSeq" id="WP_322448330.1">
    <property type="nucleotide sequence ID" value="NZ_JAXOFX010000019.1"/>
</dbReference>
<dbReference type="InterPro" id="IPR008844">
    <property type="entry name" value="Spore_GerAC-like"/>
</dbReference>
<evidence type="ECO:0000256" key="3">
    <source>
        <dbReference type="ARBA" id="ARBA00022544"/>
    </source>
</evidence>
<dbReference type="InterPro" id="IPR057336">
    <property type="entry name" value="GerAC_N"/>
</dbReference>
<dbReference type="PROSITE" id="PS51257">
    <property type="entry name" value="PROKAR_LIPOPROTEIN"/>
    <property type="match status" value="1"/>
</dbReference>
<evidence type="ECO:0000259" key="9">
    <source>
        <dbReference type="Pfam" id="PF25198"/>
    </source>
</evidence>
<accession>A0ABU5J3R7</accession>
<keyword evidence="6" id="KW-0564">Palmitate</keyword>
<evidence type="ECO:0000256" key="2">
    <source>
        <dbReference type="ARBA" id="ARBA00007886"/>
    </source>
</evidence>
<keyword evidence="11" id="KW-1185">Reference proteome</keyword>
<evidence type="ECO:0000313" key="10">
    <source>
        <dbReference type="EMBL" id="MDZ5474038.1"/>
    </source>
</evidence>
<keyword evidence="4" id="KW-0732">Signal</keyword>